<evidence type="ECO:0000313" key="18">
    <source>
        <dbReference type="Proteomes" id="UP001154282"/>
    </source>
</evidence>
<keyword evidence="5" id="KW-0862">Zinc</keyword>
<feature type="region of interest" description="Disordered" evidence="14">
    <location>
        <begin position="321"/>
        <end position="373"/>
    </location>
</feature>
<evidence type="ECO:0008006" key="19">
    <source>
        <dbReference type="Google" id="ProtNLM"/>
    </source>
</evidence>
<dbReference type="PROSITE" id="PS01359">
    <property type="entry name" value="ZF_PHD_1"/>
    <property type="match status" value="1"/>
</dbReference>
<evidence type="ECO:0000256" key="11">
    <source>
        <dbReference type="PROSITE-ProRule" id="PRU00108"/>
    </source>
</evidence>
<dbReference type="GO" id="GO:0045814">
    <property type="term" value="P:negative regulation of gene expression, epigenetic"/>
    <property type="evidence" value="ECO:0007669"/>
    <property type="project" value="TreeGrafter"/>
</dbReference>
<keyword evidence="6" id="KW-0805">Transcription regulation</keyword>
<dbReference type="PANTHER" id="PTHR12628">
    <property type="entry name" value="POLYCOMB-LIKE TRANSCRIPTION FACTOR"/>
    <property type="match status" value="1"/>
</dbReference>
<dbReference type="Gene3D" id="3.30.40.10">
    <property type="entry name" value="Zinc/RING finger domain, C3HC4 (zinc finger)"/>
    <property type="match status" value="1"/>
</dbReference>
<evidence type="ECO:0000256" key="9">
    <source>
        <dbReference type="ARBA" id="ARBA00023163"/>
    </source>
</evidence>
<dbReference type="Proteomes" id="UP001154282">
    <property type="component" value="Unassembled WGS sequence"/>
</dbReference>
<gene>
    <name evidence="17" type="ORF">LITE_LOCUS21369</name>
</gene>
<sequence length="744" mass="84332">MHSIAKKVADQASKKPTLSKSEFGSLLIASLKSRRGSRVALSKKQISKKVTRPPSKVTRKGVRSRKLVRGKSARKPLHKRSGKKSEPSTAICPELNDKNPKKETAKRKFKRRRIDGRLRNNVELDEPSRLQRRTRYLMIKMKMEQNLIDAYSGEGWKGQSREKIRPEKELLRAKKQILKCKLGIRDAIHQLDLLSAVGCIEDSVMAPDGSVSHEHIFCAKCKSNDVVPDNDIILCDGTCNCAFHQMCLEPPLHTENSNLSIVVYLPPGDQGWFCKFCECRMEIIDSMNAHLGTQYSTSCEWQDLFEEEAAAPDGGNILILEEEWPSDDSEDENYDPERRENSMNGAGTDESDIASSSTSLGWSSDDEAVSGSRRWDMEGKEFRNQSIYSSLDSDESSDVEIMSGRRKRRAVDYRKLYDEMFGKDAHVADQLSEDEDWGPSKRKKKEKESDAASTLMTLYKRKKQAKKDETLEGKKDLPKESRVRRALSRIPPSAVEKLRRVFEENELPCGTVKHKLSEELGLEPGKVSKWFKNARYLALRSRKCSDSNPKLSGEATENENKSGGAEVSDAVTEVGLQTTRTSKDVFPKKKLRSNCGLKENDQKEVSLESQAGNSEVLLKKHFSKCDLGHHNSRFHWNQANIHFPCFTQMEAQKGDDPSLKTLLEEKSSTGKKHSYSKYSESPSHQLAESEMERLCRAKDTLENMRQFLGSLPISKRRRSKALVFRERVVYVPTAELKDKITTVG</sequence>
<keyword evidence="9" id="KW-0804">Transcription</keyword>
<dbReference type="SMART" id="SM00389">
    <property type="entry name" value="HOX"/>
    <property type="match status" value="1"/>
</dbReference>
<feature type="region of interest" description="Disordered" evidence="14">
    <location>
        <begin position="1"/>
        <end position="109"/>
    </location>
</feature>
<protein>
    <recommendedName>
        <fullName evidence="19">Pathogenesis-related homeodomain protein</fullName>
    </recommendedName>
</protein>
<dbReference type="GO" id="GO:0003677">
    <property type="term" value="F:DNA binding"/>
    <property type="evidence" value="ECO:0007669"/>
    <property type="project" value="UniProtKB-UniRule"/>
</dbReference>
<feature type="compositionally biased region" description="Acidic residues" evidence="14">
    <location>
        <begin position="321"/>
        <end position="334"/>
    </location>
</feature>
<evidence type="ECO:0000256" key="1">
    <source>
        <dbReference type="ARBA" id="ARBA00004123"/>
    </source>
</evidence>
<keyword evidence="8 11" id="KW-0371">Homeobox</keyword>
<dbReference type="InterPro" id="IPR019787">
    <property type="entry name" value="Znf_PHD-finger"/>
</dbReference>
<dbReference type="Pfam" id="PF00628">
    <property type="entry name" value="PHD"/>
    <property type="match status" value="1"/>
</dbReference>
<dbReference type="Pfam" id="PF00046">
    <property type="entry name" value="Homeodomain"/>
    <property type="match status" value="1"/>
</dbReference>
<comment type="subcellular location">
    <subcellularLocation>
        <location evidence="1 11 13">Nucleus</location>
    </subcellularLocation>
</comment>
<evidence type="ECO:0000256" key="7">
    <source>
        <dbReference type="ARBA" id="ARBA00023125"/>
    </source>
</evidence>
<evidence type="ECO:0000256" key="13">
    <source>
        <dbReference type="RuleBase" id="RU000682"/>
    </source>
</evidence>
<dbReference type="InterPro" id="IPR011011">
    <property type="entry name" value="Znf_FYVE_PHD"/>
</dbReference>
<dbReference type="PROSITE" id="PS50016">
    <property type="entry name" value="ZF_PHD_2"/>
    <property type="match status" value="1"/>
</dbReference>
<accession>A0AAV0L2K3</accession>
<feature type="region of interest" description="Disordered" evidence="14">
    <location>
        <begin position="424"/>
        <end position="488"/>
    </location>
</feature>
<comment type="similarity">
    <text evidence="2">Belongs to the PHD-associated homeobox family.</text>
</comment>
<dbReference type="Gene3D" id="1.10.10.60">
    <property type="entry name" value="Homeodomain-like"/>
    <property type="match status" value="1"/>
</dbReference>
<dbReference type="InterPro" id="IPR009057">
    <property type="entry name" value="Homeodomain-like_sf"/>
</dbReference>
<feature type="domain" description="PHD-type" evidence="15">
    <location>
        <begin position="215"/>
        <end position="280"/>
    </location>
</feature>
<evidence type="ECO:0000313" key="17">
    <source>
        <dbReference type="EMBL" id="CAI0427875.1"/>
    </source>
</evidence>
<evidence type="ECO:0000259" key="15">
    <source>
        <dbReference type="PROSITE" id="PS50016"/>
    </source>
</evidence>
<dbReference type="CDD" id="cd15504">
    <property type="entry name" value="PHD_PRHA_like"/>
    <property type="match status" value="1"/>
</dbReference>
<evidence type="ECO:0000259" key="16">
    <source>
        <dbReference type="PROSITE" id="PS50071"/>
    </source>
</evidence>
<reference evidence="17" key="1">
    <citation type="submission" date="2022-08" db="EMBL/GenBank/DDBJ databases">
        <authorList>
            <person name="Gutierrez-Valencia J."/>
        </authorList>
    </citation>
    <scope>NUCLEOTIDE SEQUENCE</scope>
</reference>
<dbReference type="InterPro" id="IPR013083">
    <property type="entry name" value="Znf_RING/FYVE/PHD"/>
</dbReference>
<dbReference type="GO" id="GO:0005634">
    <property type="term" value="C:nucleus"/>
    <property type="evidence" value="ECO:0007669"/>
    <property type="project" value="UniProtKB-SubCell"/>
</dbReference>
<dbReference type="InterPro" id="IPR019786">
    <property type="entry name" value="Zinc_finger_PHD-type_CS"/>
</dbReference>
<keyword evidence="3" id="KW-0479">Metal-binding</keyword>
<keyword evidence="4 12" id="KW-0863">Zinc-finger</keyword>
<evidence type="ECO:0000256" key="3">
    <source>
        <dbReference type="ARBA" id="ARBA00022723"/>
    </source>
</evidence>
<keyword evidence="18" id="KW-1185">Reference proteome</keyword>
<dbReference type="InterPro" id="IPR001965">
    <property type="entry name" value="Znf_PHD"/>
</dbReference>
<evidence type="ECO:0000256" key="14">
    <source>
        <dbReference type="SAM" id="MobiDB-lite"/>
    </source>
</evidence>
<keyword evidence="7 11" id="KW-0238">DNA-binding</keyword>
<feature type="region of interest" description="Disordered" evidence="14">
    <location>
        <begin position="665"/>
        <end position="687"/>
    </location>
</feature>
<evidence type="ECO:0000256" key="8">
    <source>
        <dbReference type="ARBA" id="ARBA00023155"/>
    </source>
</evidence>
<dbReference type="PANTHER" id="PTHR12628:SF10">
    <property type="entry name" value="HOMEOBOX DOMAIN-CONTAINING PROTEIN"/>
    <property type="match status" value="1"/>
</dbReference>
<dbReference type="AlphaFoldDB" id="A0AAV0L2K3"/>
<proteinExistence type="inferred from homology"/>
<comment type="caution">
    <text evidence="17">The sequence shown here is derived from an EMBL/GenBank/DDBJ whole genome shotgun (WGS) entry which is preliminary data.</text>
</comment>
<organism evidence="17 18">
    <name type="scientific">Linum tenue</name>
    <dbReference type="NCBI Taxonomy" id="586396"/>
    <lineage>
        <taxon>Eukaryota</taxon>
        <taxon>Viridiplantae</taxon>
        <taxon>Streptophyta</taxon>
        <taxon>Embryophyta</taxon>
        <taxon>Tracheophyta</taxon>
        <taxon>Spermatophyta</taxon>
        <taxon>Magnoliopsida</taxon>
        <taxon>eudicotyledons</taxon>
        <taxon>Gunneridae</taxon>
        <taxon>Pentapetalae</taxon>
        <taxon>rosids</taxon>
        <taxon>fabids</taxon>
        <taxon>Malpighiales</taxon>
        <taxon>Linaceae</taxon>
        <taxon>Linum</taxon>
    </lineage>
</organism>
<feature type="region of interest" description="Disordered" evidence="14">
    <location>
        <begin position="544"/>
        <end position="578"/>
    </location>
</feature>
<dbReference type="CDD" id="cd00086">
    <property type="entry name" value="homeodomain"/>
    <property type="match status" value="1"/>
</dbReference>
<feature type="compositionally biased region" description="Basic residues" evidence="14">
    <location>
        <begin position="45"/>
        <end position="82"/>
    </location>
</feature>
<evidence type="ECO:0000256" key="5">
    <source>
        <dbReference type="ARBA" id="ARBA00022833"/>
    </source>
</evidence>
<feature type="compositionally biased region" description="Basic and acidic residues" evidence="14">
    <location>
        <begin position="466"/>
        <end position="483"/>
    </location>
</feature>
<feature type="compositionally biased region" description="Polar residues" evidence="14">
    <location>
        <begin position="676"/>
        <end position="686"/>
    </location>
</feature>
<dbReference type="InterPro" id="IPR045876">
    <property type="entry name" value="PRHA-like_PHD-finger"/>
</dbReference>
<evidence type="ECO:0000256" key="2">
    <source>
        <dbReference type="ARBA" id="ARBA00007427"/>
    </source>
</evidence>
<evidence type="ECO:0000256" key="12">
    <source>
        <dbReference type="PROSITE-ProRule" id="PRU00146"/>
    </source>
</evidence>
<dbReference type="EMBL" id="CAMGYJ010000006">
    <property type="protein sequence ID" value="CAI0427875.1"/>
    <property type="molecule type" value="Genomic_DNA"/>
</dbReference>
<dbReference type="InterPro" id="IPR001356">
    <property type="entry name" value="HD"/>
</dbReference>
<dbReference type="SUPFAM" id="SSF57903">
    <property type="entry name" value="FYVE/PHD zinc finger"/>
    <property type="match status" value="1"/>
</dbReference>
<feature type="DNA-binding region" description="Homeobox" evidence="11">
    <location>
        <begin position="483"/>
        <end position="542"/>
    </location>
</feature>
<name>A0AAV0L2K3_9ROSI</name>
<dbReference type="PROSITE" id="PS50071">
    <property type="entry name" value="HOMEOBOX_2"/>
    <property type="match status" value="1"/>
</dbReference>
<dbReference type="SMART" id="SM00249">
    <property type="entry name" value="PHD"/>
    <property type="match status" value="1"/>
</dbReference>
<evidence type="ECO:0000256" key="6">
    <source>
        <dbReference type="ARBA" id="ARBA00023015"/>
    </source>
</evidence>
<dbReference type="SUPFAM" id="SSF46689">
    <property type="entry name" value="Homeodomain-like"/>
    <property type="match status" value="1"/>
</dbReference>
<dbReference type="GO" id="GO:0003682">
    <property type="term" value="F:chromatin binding"/>
    <property type="evidence" value="ECO:0007669"/>
    <property type="project" value="TreeGrafter"/>
</dbReference>
<evidence type="ECO:0000256" key="4">
    <source>
        <dbReference type="ARBA" id="ARBA00022771"/>
    </source>
</evidence>
<dbReference type="GO" id="GO:0008270">
    <property type="term" value="F:zinc ion binding"/>
    <property type="evidence" value="ECO:0007669"/>
    <property type="project" value="UniProtKB-KW"/>
</dbReference>
<evidence type="ECO:0000256" key="10">
    <source>
        <dbReference type="ARBA" id="ARBA00023242"/>
    </source>
</evidence>
<keyword evidence="10 11" id="KW-0539">Nucleus</keyword>
<feature type="domain" description="Homeobox" evidence="16">
    <location>
        <begin position="481"/>
        <end position="541"/>
    </location>
</feature>